<comment type="pathway">
    <text evidence="1">Glycan metabolism; L-arabinan degradation.</text>
</comment>
<comment type="caution">
    <text evidence="7">The sequence shown here is derived from an EMBL/GenBank/DDBJ whole genome shotgun (WGS) entry which is preliminary data.</text>
</comment>
<evidence type="ECO:0000256" key="1">
    <source>
        <dbReference type="ARBA" id="ARBA00004834"/>
    </source>
</evidence>
<evidence type="ECO:0000313" key="8">
    <source>
        <dbReference type="Proteomes" id="UP000681526"/>
    </source>
</evidence>
<protein>
    <submittedName>
        <fullName evidence="7">YxiA arabinanase</fullName>
    </submittedName>
</protein>
<dbReference type="CDD" id="cd18832">
    <property type="entry name" value="GH43_GsAbnA-like"/>
    <property type="match status" value="1"/>
</dbReference>
<gene>
    <name evidence="7" type="primary">txxe1311-yxiA</name>
    <name evidence="7" type="ORF">TXXE_09550</name>
</gene>
<evidence type="ECO:0000259" key="6">
    <source>
        <dbReference type="Pfam" id="PF16369"/>
    </source>
</evidence>
<dbReference type="InterPro" id="IPR023296">
    <property type="entry name" value="Glyco_hydro_beta-prop_sf"/>
</dbReference>
<dbReference type="Gene3D" id="2.115.10.20">
    <property type="entry name" value="Glycosyl hydrolase domain, family 43"/>
    <property type="match status" value="1"/>
</dbReference>
<dbReference type="InterPro" id="IPR032291">
    <property type="entry name" value="Abn2_C"/>
</dbReference>
<reference evidence="7 8" key="1">
    <citation type="submission" date="2021-04" db="EMBL/GenBank/DDBJ databases">
        <authorList>
            <person name="Rakotoarivonina H."/>
        </authorList>
    </citation>
    <scope>NUCLEOTIDE SEQUENCE [LARGE SCALE GENOMIC DNA]</scope>
    <source>
        <strain evidence="7 8">XE</strain>
    </source>
</reference>
<dbReference type="Pfam" id="PF04616">
    <property type="entry name" value="Glyco_hydro_43"/>
    <property type="match status" value="1"/>
</dbReference>
<dbReference type="InterPro" id="IPR050727">
    <property type="entry name" value="GH43_arabinanases"/>
</dbReference>
<keyword evidence="8" id="KW-1185">Reference proteome</keyword>
<dbReference type="SUPFAM" id="SSF75005">
    <property type="entry name" value="Arabinanase/levansucrase/invertase"/>
    <property type="match status" value="1"/>
</dbReference>
<comment type="similarity">
    <text evidence="2 5">Belongs to the glycosyl hydrolase 43 family.</text>
</comment>
<dbReference type="PANTHER" id="PTHR43301">
    <property type="entry name" value="ARABINAN ENDO-1,5-ALPHA-L-ARABINOSIDASE"/>
    <property type="match status" value="1"/>
</dbReference>
<dbReference type="InterPro" id="IPR006710">
    <property type="entry name" value="Glyco_hydro_43"/>
</dbReference>
<dbReference type="EMBL" id="CAJRAY010000043">
    <property type="protein sequence ID" value="CAG5086121.1"/>
    <property type="molecule type" value="Genomic_DNA"/>
</dbReference>
<evidence type="ECO:0000256" key="5">
    <source>
        <dbReference type="RuleBase" id="RU361187"/>
    </source>
</evidence>
<dbReference type="PANTHER" id="PTHR43301:SF3">
    <property type="entry name" value="ARABINAN ENDO-1,5-ALPHA-L-ARABINOSIDASE A-RELATED"/>
    <property type="match status" value="1"/>
</dbReference>
<keyword evidence="3 5" id="KW-0378">Hydrolase</keyword>
<dbReference type="Pfam" id="PF16369">
    <property type="entry name" value="GH43_C"/>
    <property type="match status" value="1"/>
</dbReference>
<dbReference type="Gene3D" id="2.40.128.10">
    <property type="match status" value="1"/>
</dbReference>
<sequence>MTALSIVVGRLLRRRIPLEGRRRLRRRGSSRGDEPGRRRMVRAAGGALAVLVAAGALLTGCGAFGEKGGGKEAWVPVFHEASVHDPSIVRDENGMFYVFGSHLAAAKSPDLMRWELIASGVSDGNPLIPNVREELRETLEWAESDTLWAADVIRLPDGKYYMYYNACRGDSPRSAMGVALADSIEGPYRDIGIILKSGMWGEPSEDGTVYDARVHPNVVDPHVFFDKDGKLWMVYGSYSGGIFILEMDETTGKPLPGQGYGKKLVGGNHSRIEGPYMLYSPDTEYYYLFLSFGGLDSFGGYNIRVARSKHPDGPFVDAEGVDMAEVKADPAKPLFDDASIEPFGVKLMGNHRWRDPHGAFREFGYVSPGHNSAWYDEETGRYYLIFHSRFPYSGERHEIRVHQMVFNEQGWPVVVPFRYGGERPEDADPERIAGDYELVNHGKDISAEVKESVPIRLEADGTISGSVSGRWTAGDGGKIRLTLSGEDYDGVWLRAWDPEAEAFTETFSALSGKGIALWGARRPEPSREE</sequence>
<accession>A0ABN7RXD2</accession>
<proteinExistence type="inferred from homology"/>
<evidence type="ECO:0000313" key="7">
    <source>
        <dbReference type="EMBL" id="CAG5086121.1"/>
    </source>
</evidence>
<evidence type="ECO:0000256" key="3">
    <source>
        <dbReference type="ARBA" id="ARBA00022801"/>
    </source>
</evidence>
<evidence type="ECO:0000256" key="4">
    <source>
        <dbReference type="ARBA" id="ARBA00023295"/>
    </source>
</evidence>
<dbReference type="Proteomes" id="UP000681526">
    <property type="component" value="Unassembled WGS sequence"/>
</dbReference>
<keyword evidence="4 5" id="KW-0326">Glycosidase</keyword>
<name>A0ABN7RXD2_THEXY</name>
<evidence type="ECO:0000256" key="2">
    <source>
        <dbReference type="ARBA" id="ARBA00009865"/>
    </source>
</evidence>
<dbReference type="RefSeq" id="WP_213484427.1">
    <property type="nucleotide sequence ID" value="NZ_CAJRAY010000043.1"/>
</dbReference>
<feature type="domain" description="Extracellular endo-alpha-(1-&gt;5)-L-arabinanase C-terminal" evidence="6">
    <location>
        <begin position="416"/>
        <end position="519"/>
    </location>
</feature>
<organism evidence="7 8">
    <name type="scientific">Thermobacillus xylanilyticus</name>
    <dbReference type="NCBI Taxonomy" id="76633"/>
    <lineage>
        <taxon>Bacteria</taxon>
        <taxon>Bacillati</taxon>
        <taxon>Bacillota</taxon>
        <taxon>Bacilli</taxon>
        <taxon>Bacillales</taxon>
        <taxon>Paenibacillaceae</taxon>
        <taxon>Thermobacillus</taxon>
    </lineage>
</organism>